<proteinExistence type="predicted"/>
<gene>
    <name evidence="1" type="ORF">SAMN04488528_101221</name>
</gene>
<dbReference type="OrthoDB" id="9799092at2"/>
<dbReference type="AlphaFoldDB" id="A0A1I0Y9T4"/>
<keyword evidence="1" id="KW-0808">Transferase</keyword>
<evidence type="ECO:0000313" key="1">
    <source>
        <dbReference type="EMBL" id="SFB10089.1"/>
    </source>
</evidence>
<dbReference type="GO" id="GO:0016740">
    <property type="term" value="F:transferase activity"/>
    <property type="evidence" value="ECO:0007669"/>
    <property type="project" value="UniProtKB-KW"/>
</dbReference>
<dbReference type="RefSeq" id="WP_090040768.1">
    <property type="nucleotide sequence ID" value="NZ_FOKI01000012.1"/>
</dbReference>
<dbReference type="SUPFAM" id="SSF81301">
    <property type="entry name" value="Nucleotidyltransferase"/>
    <property type="match status" value="1"/>
</dbReference>
<dbReference type="PANTHER" id="PTHR34822:SF1">
    <property type="entry name" value="GRPB FAMILY PROTEIN"/>
    <property type="match status" value="1"/>
</dbReference>
<dbReference type="InterPro" id="IPR043519">
    <property type="entry name" value="NT_sf"/>
</dbReference>
<reference evidence="1 2" key="1">
    <citation type="submission" date="2016-10" db="EMBL/GenBank/DDBJ databases">
        <authorList>
            <person name="de Groot N.N."/>
        </authorList>
    </citation>
    <scope>NUCLEOTIDE SEQUENCE [LARGE SCALE GENOMIC DNA]</scope>
    <source>
        <strain evidence="1 2">DSM 12271</strain>
    </source>
</reference>
<dbReference type="PANTHER" id="PTHR34822">
    <property type="entry name" value="GRPB DOMAIN PROTEIN (AFU_ORTHOLOGUE AFUA_1G01530)"/>
    <property type="match status" value="1"/>
</dbReference>
<dbReference type="Pfam" id="PF04229">
    <property type="entry name" value="GrpB"/>
    <property type="match status" value="1"/>
</dbReference>
<evidence type="ECO:0000313" key="2">
    <source>
        <dbReference type="Proteomes" id="UP000198619"/>
    </source>
</evidence>
<organism evidence="1 2">
    <name type="scientific">Clostridium frigidicarnis</name>
    <dbReference type="NCBI Taxonomy" id="84698"/>
    <lineage>
        <taxon>Bacteria</taxon>
        <taxon>Bacillati</taxon>
        <taxon>Bacillota</taxon>
        <taxon>Clostridia</taxon>
        <taxon>Eubacteriales</taxon>
        <taxon>Clostridiaceae</taxon>
        <taxon>Clostridium</taxon>
    </lineage>
</organism>
<keyword evidence="2" id="KW-1185">Reference proteome</keyword>
<accession>A0A1I0Y9T4</accession>
<dbReference type="EMBL" id="FOKI01000012">
    <property type="protein sequence ID" value="SFB10089.1"/>
    <property type="molecule type" value="Genomic_DNA"/>
</dbReference>
<name>A0A1I0Y9T4_9CLOT</name>
<dbReference type="Gene3D" id="3.30.460.10">
    <property type="entry name" value="Beta Polymerase, domain 2"/>
    <property type="match status" value="1"/>
</dbReference>
<dbReference type="InterPro" id="IPR007344">
    <property type="entry name" value="GrpB/CoaE"/>
</dbReference>
<dbReference type="STRING" id="84698.SAMN04488528_101221"/>
<protein>
    <submittedName>
        <fullName evidence="1">GrpB domain, predicted nucleotidyltransferase, UPF0157 family</fullName>
    </submittedName>
</protein>
<dbReference type="Proteomes" id="UP000198619">
    <property type="component" value="Unassembled WGS sequence"/>
</dbReference>
<sequence>MGKELSEMTLEELWQLFPIILKEHNVHYKDWYEIEKQELLNYIDIKNIKRINHIGSSVVEGLITKPTVDILLEIDNKTDIEQLTSILTQNGWGLMSSQKNPYSQLSFCKGYTKKGFAEKVYHLHIRYYGNWNELYFRDYLVEHKEVADKYGKLKLGLIEKYEHDRDGYTNAKSDFILKYTGKAKEKYGDRYKPIK</sequence>